<reference evidence="3" key="1">
    <citation type="journal article" date="2019" name="Int. J. Syst. Evol. Microbiol.">
        <title>The Global Catalogue of Microorganisms (GCM) 10K type strain sequencing project: providing services to taxonomists for standard genome sequencing and annotation.</title>
        <authorList>
            <consortium name="The Broad Institute Genomics Platform"/>
            <consortium name="The Broad Institute Genome Sequencing Center for Infectious Disease"/>
            <person name="Wu L."/>
            <person name="Ma J."/>
        </authorList>
    </citation>
    <scope>NUCLEOTIDE SEQUENCE [LARGE SCALE GENOMIC DNA]</scope>
    <source>
        <strain evidence="3">JCM 18326</strain>
    </source>
</reference>
<evidence type="ECO:0000313" key="2">
    <source>
        <dbReference type="EMBL" id="GAA4830285.1"/>
    </source>
</evidence>
<protein>
    <recommendedName>
        <fullName evidence="4">DUF349 domain-containing protein</fullName>
    </recommendedName>
</protein>
<dbReference type="RefSeq" id="WP_345370491.1">
    <property type="nucleotide sequence ID" value="NZ_BAABJX010000022.1"/>
</dbReference>
<evidence type="ECO:0000256" key="1">
    <source>
        <dbReference type="SAM" id="Coils"/>
    </source>
</evidence>
<gene>
    <name evidence="2" type="ORF">GCM10023331_14420</name>
</gene>
<organism evidence="2 3">
    <name type="scientific">Algivirga pacifica</name>
    <dbReference type="NCBI Taxonomy" id="1162670"/>
    <lineage>
        <taxon>Bacteria</taxon>
        <taxon>Pseudomonadati</taxon>
        <taxon>Bacteroidota</taxon>
        <taxon>Cytophagia</taxon>
        <taxon>Cytophagales</taxon>
        <taxon>Flammeovirgaceae</taxon>
        <taxon>Algivirga</taxon>
    </lineage>
</organism>
<keyword evidence="1" id="KW-0175">Coiled coil</keyword>
<dbReference type="Pfam" id="PF03993">
    <property type="entry name" value="DUF349"/>
    <property type="match status" value="2"/>
</dbReference>
<dbReference type="EMBL" id="BAABJX010000022">
    <property type="protein sequence ID" value="GAA4830285.1"/>
    <property type="molecule type" value="Genomic_DNA"/>
</dbReference>
<sequence>MSTTPIKEYKDITEYGYIQDDKVYLKGYYHFKDREIGVVRDSDEESLQYFVNRFDMVTKKVMEVKEAVAKSENKGSYLMKLIHMRTYLAQYNGLGDFTVLYDEINTLEDEINEYIEKNREKNYNIKKALLKEAEDWSSSSDWKTASNKFKELKMNWIKTGSAHKEIEPTLSERFNKALERFYDRRTFFYQEQAKIIKHRVNQYTRLINQLRRINRLGGGSDFVQEVKDIQKEWREVGKIAKKKFMQLQNDFKRETTKFFNDLKRGSSSSYGARDDRFGGGERSSFTRRKTGVEAKKEILETAEVYLKNGAPFNISNIKSLQNSWKSLGKQPSQEDKELNLKFRIICNEIFESHFLERTAKNLHPDLYSKSDFEQLKIKLDLLRDSLRQDEQELDEFNYKYGPALAASGGKNPEDFALYQERNNFINKMKTKQRILKKLEDKLLAI</sequence>
<name>A0ABP9D6D3_9BACT</name>
<dbReference type="Proteomes" id="UP001500298">
    <property type="component" value="Unassembled WGS sequence"/>
</dbReference>
<evidence type="ECO:0000313" key="3">
    <source>
        <dbReference type="Proteomes" id="UP001500298"/>
    </source>
</evidence>
<comment type="caution">
    <text evidence="2">The sequence shown here is derived from an EMBL/GenBank/DDBJ whole genome shotgun (WGS) entry which is preliminary data.</text>
</comment>
<evidence type="ECO:0008006" key="4">
    <source>
        <dbReference type="Google" id="ProtNLM"/>
    </source>
</evidence>
<feature type="coiled-coil region" evidence="1">
    <location>
        <begin position="97"/>
        <end position="124"/>
    </location>
</feature>
<keyword evidence="3" id="KW-1185">Reference proteome</keyword>
<feature type="coiled-coil region" evidence="1">
    <location>
        <begin position="372"/>
        <end position="441"/>
    </location>
</feature>
<accession>A0ABP9D6D3</accession>
<dbReference type="InterPro" id="IPR007139">
    <property type="entry name" value="DUF349"/>
</dbReference>
<proteinExistence type="predicted"/>